<evidence type="ECO:0000313" key="3">
    <source>
        <dbReference type="Proteomes" id="UP000801492"/>
    </source>
</evidence>
<dbReference type="OrthoDB" id="6740080at2759"/>
<keyword evidence="3" id="KW-1185">Reference proteome</keyword>
<organism evidence="2 3">
    <name type="scientific">Ignelater luminosus</name>
    <name type="common">Cucubano</name>
    <name type="synonym">Pyrophorus luminosus</name>
    <dbReference type="NCBI Taxonomy" id="2038154"/>
    <lineage>
        <taxon>Eukaryota</taxon>
        <taxon>Metazoa</taxon>
        <taxon>Ecdysozoa</taxon>
        <taxon>Arthropoda</taxon>
        <taxon>Hexapoda</taxon>
        <taxon>Insecta</taxon>
        <taxon>Pterygota</taxon>
        <taxon>Neoptera</taxon>
        <taxon>Endopterygota</taxon>
        <taxon>Coleoptera</taxon>
        <taxon>Polyphaga</taxon>
        <taxon>Elateriformia</taxon>
        <taxon>Elateroidea</taxon>
        <taxon>Elateridae</taxon>
        <taxon>Agrypninae</taxon>
        <taxon>Pyrophorini</taxon>
        <taxon>Ignelater</taxon>
    </lineage>
</organism>
<sequence length="403" mass="47025">MSESSGEETIIPEQRLKQQISFEEADEVVVNDELTKHKDRKRKLQPWQWMRNKKEMHSRIEQNLYLRGCVRLKPTRRRIEAKTPRKVFEYNITIGNKSITTSLFAHPRKDIGTYCAENSTDLNSSKLEIDDALIKELITSEELHPRRSYRPSDDSDDNDDDLEKSTEMVKHESEDNASNNNPENDNQYKEHINQKNRARQEKCKNKNSALSGEICAYTMVVQAVQLVSSLQTGIIYFKQKLACHNFTIYSLSDDKVVGYVWHYREGGLDVNCFASCIIDFLQNEQARKRLTKGPYVVKYVDYSVFNNYEKIQYHQPIRPGLKKGDPCVTDLRALKYSNNGIHYKLSFSDEWCPLPQRRSRKIGTIKKLYESSLPIKGDKYAHLQSLKAVIHKDYHGFYDSLRH</sequence>
<feature type="compositionally biased region" description="Basic and acidic residues" evidence="1">
    <location>
        <begin position="144"/>
        <end position="153"/>
    </location>
</feature>
<dbReference type="Proteomes" id="UP000801492">
    <property type="component" value="Unassembled WGS sequence"/>
</dbReference>
<evidence type="ECO:0000256" key="1">
    <source>
        <dbReference type="SAM" id="MobiDB-lite"/>
    </source>
</evidence>
<protein>
    <submittedName>
        <fullName evidence="2">Uncharacterized protein</fullName>
    </submittedName>
</protein>
<dbReference type="AlphaFoldDB" id="A0A8K0C6B6"/>
<proteinExistence type="predicted"/>
<reference evidence="2" key="1">
    <citation type="submission" date="2019-08" db="EMBL/GenBank/DDBJ databases">
        <title>The genome of the North American firefly Photinus pyralis.</title>
        <authorList>
            <consortium name="Photinus pyralis genome working group"/>
            <person name="Fallon T.R."/>
            <person name="Sander Lower S.E."/>
            <person name="Weng J.-K."/>
        </authorList>
    </citation>
    <scope>NUCLEOTIDE SEQUENCE</scope>
    <source>
        <strain evidence="2">TRF0915ILg1</strain>
        <tissue evidence="2">Whole body</tissue>
    </source>
</reference>
<evidence type="ECO:0000313" key="2">
    <source>
        <dbReference type="EMBL" id="KAF2881780.1"/>
    </source>
</evidence>
<comment type="caution">
    <text evidence="2">The sequence shown here is derived from an EMBL/GenBank/DDBJ whole genome shotgun (WGS) entry which is preliminary data.</text>
</comment>
<gene>
    <name evidence="2" type="ORF">ILUMI_24395</name>
</gene>
<name>A0A8K0C6B6_IGNLU</name>
<accession>A0A8K0C6B6</accession>
<feature type="region of interest" description="Disordered" evidence="1">
    <location>
        <begin position="144"/>
        <end position="187"/>
    </location>
</feature>
<feature type="compositionally biased region" description="Low complexity" evidence="1">
    <location>
        <begin position="176"/>
        <end position="185"/>
    </location>
</feature>
<dbReference type="EMBL" id="VTPC01090699">
    <property type="protein sequence ID" value="KAF2881780.1"/>
    <property type="molecule type" value="Genomic_DNA"/>
</dbReference>
<feature type="compositionally biased region" description="Basic and acidic residues" evidence="1">
    <location>
        <begin position="163"/>
        <end position="174"/>
    </location>
</feature>